<feature type="compositionally biased region" description="Acidic residues" evidence="2">
    <location>
        <begin position="210"/>
        <end position="220"/>
    </location>
</feature>
<dbReference type="GO" id="GO:0005739">
    <property type="term" value="C:mitochondrion"/>
    <property type="evidence" value="ECO:0007669"/>
    <property type="project" value="UniProtKB-ARBA"/>
</dbReference>
<reference evidence="5 6" key="1">
    <citation type="journal article" date="2018" name="BMC Genomics">
        <title>Genomic evidence for intraspecific hybridization in a clonal and extremely halotolerant yeast.</title>
        <authorList>
            <person name="Gostincar C."/>
            <person name="Stajich J.E."/>
            <person name="Zupancic J."/>
            <person name="Zalar P."/>
            <person name="Gunde-Cimerman N."/>
        </authorList>
    </citation>
    <scope>NUCLEOTIDE SEQUENCE [LARGE SCALE GENOMIC DNA]</scope>
    <source>
        <strain evidence="5 6">EXF-171</strain>
    </source>
</reference>
<comment type="caution">
    <text evidence="5">The sequence shown here is derived from an EMBL/GenBank/DDBJ whole genome shotgun (WGS) entry which is preliminary data.</text>
</comment>
<dbReference type="EMBL" id="QWIQ01000007">
    <property type="protein sequence ID" value="RMZ18135.1"/>
    <property type="molecule type" value="Genomic_DNA"/>
</dbReference>
<comment type="similarity">
    <text evidence="1">Belongs to the RMD1/sif2 family.</text>
</comment>
<dbReference type="AlphaFoldDB" id="A0A3M7HYC4"/>
<keyword evidence="3" id="KW-0812">Transmembrane</keyword>
<name>A0A3M7HYC4_HORWE</name>
<feature type="region of interest" description="Disordered" evidence="2">
    <location>
        <begin position="335"/>
        <end position="460"/>
    </location>
</feature>
<evidence type="ECO:0000256" key="3">
    <source>
        <dbReference type="SAM" id="Phobius"/>
    </source>
</evidence>
<feature type="compositionally biased region" description="Polar residues" evidence="2">
    <location>
        <begin position="443"/>
        <end position="458"/>
    </location>
</feature>
<feature type="region of interest" description="Disordered" evidence="2">
    <location>
        <begin position="502"/>
        <end position="531"/>
    </location>
</feature>
<feature type="compositionally biased region" description="Polar residues" evidence="2">
    <location>
        <begin position="34"/>
        <end position="46"/>
    </location>
</feature>
<keyword evidence="3" id="KW-0472">Membrane</keyword>
<sequence length="791" mass="86292">MRFCNEPVPNSPRPVFFVLEIHRPSRDHNRIYTYESTPKMSNQRSPSGPKRNPTVLVTDTRDQPRSSSFAAAAAANTPGGASNSLRGPSRPGAAGASSQRNPSSAGGTRLISVDNVLQYATDIPSAQRRIPPPGQARPLVHTRTPSGRHPLNPKLRGAGGGVGGIGGGGPGGVGVVDGAAAVGLAGISGGGRTSKTSEKLVLLPETTEEHGEEDEEEGEDLEKVGRRVGQRRVQDEDDEVGPPSDAVMMRRKAMGPGAGKSDAERLPKSQRTANAQLARVTAYCTAQSYKLRSTAQFVRDQHGAKTKLYDDCLYCVYQLPLLGGSEGYRVRSSPVVKNPGGRSVLDEQIEANERREYREGWQGESDEYSVRANEGAGSYGAMHASTPPETGHARQHDLPPQQDNLHATHTSDQEQRDRETNGYVHQASEMDMDPSGPQRRESNTSSGGWSTQSPSQHPFISPDAHTVAELFIFSYGVAVLWNFTPNQEKDLLADLTFSSTSHFQHMGGGGNNNTTSTKTKPSSPTNSNPLTSKLAAMSPSTTNFLPLMTRPLDESDFETEEFHFQYSPEIEKPRIYNDMITLRTSDHMIKLAMSHAIAQSTKLSFFEERMQRTMTEAQYVPRRLALEGRLGMDRKEVVGLVGRLFEGRVDVNLSSNMLDTPNFFWDSEPTLHPLYQGVREYLEIKPRIQVLNERCRVFLDLAEILSDSIADVKMTRITWIIIVLIILSILVTCTEVFLRFGILAQGKGKDGKGLESGVGGNGTVCYSLPPPGASGVWPSPHETAVYGLGEL</sequence>
<evidence type="ECO:0000256" key="2">
    <source>
        <dbReference type="SAM" id="MobiDB-lite"/>
    </source>
</evidence>
<feature type="compositionally biased region" description="Low complexity" evidence="2">
    <location>
        <begin position="66"/>
        <end position="84"/>
    </location>
</feature>
<feature type="compositionally biased region" description="Polar residues" evidence="2">
    <location>
        <begin position="96"/>
        <end position="106"/>
    </location>
</feature>
<proteinExistence type="inferred from homology"/>
<feature type="compositionally biased region" description="Low complexity" evidence="2">
    <location>
        <begin position="512"/>
        <end position="531"/>
    </location>
</feature>
<evidence type="ECO:0000313" key="6">
    <source>
        <dbReference type="Proteomes" id="UP000281468"/>
    </source>
</evidence>
<evidence type="ECO:0000313" key="5">
    <source>
        <dbReference type="EMBL" id="RMZ18135.1"/>
    </source>
</evidence>
<feature type="compositionally biased region" description="Basic and acidic residues" evidence="2">
    <location>
        <begin position="409"/>
        <end position="420"/>
    </location>
</feature>
<feature type="compositionally biased region" description="Basic and acidic residues" evidence="2">
    <location>
        <begin position="351"/>
        <end position="361"/>
    </location>
</feature>
<dbReference type="PANTHER" id="PTHR16255">
    <property type="entry name" value="REQUIRED FOR MEIOTIC NUCLEAR DIVISION PROTEIN 1 HOMOLOG"/>
    <property type="match status" value="1"/>
</dbReference>
<keyword evidence="3" id="KW-1133">Transmembrane helix</keyword>
<feature type="region of interest" description="Disordered" evidence="2">
    <location>
        <begin position="32"/>
        <end position="109"/>
    </location>
</feature>
<gene>
    <name evidence="5" type="ORF">D0862_00573</name>
</gene>
<protein>
    <recommendedName>
        <fullName evidence="4">DUF155 domain-containing protein</fullName>
    </recommendedName>
</protein>
<dbReference type="Proteomes" id="UP000281468">
    <property type="component" value="Unassembled WGS sequence"/>
</dbReference>
<feature type="region of interest" description="Disordered" evidence="2">
    <location>
        <begin position="123"/>
        <end position="162"/>
    </location>
</feature>
<dbReference type="InterPro" id="IPR051624">
    <property type="entry name" value="RMD1/Sad1-interacting"/>
</dbReference>
<dbReference type="PANTHER" id="PTHR16255:SF4">
    <property type="entry name" value="SPORULATION PROTEIN RMD8"/>
    <property type="match status" value="1"/>
</dbReference>
<evidence type="ECO:0000259" key="4">
    <source>
        <dbReference type="Pfam" id="PF02582"/>
    </source>
</evidence>
<dbReference type="InterPro" id="IPR003734">
    <property type="entry name" value="DUF155"/>
</dbReference>
<accession>A0A3M7HYC4</accession>
<feature type="domain" description="DUF155" evidence="4">
    <location>
        <begin position="470"/>
        <end position="692"/>
    </location>
</feature>
<organism evidence="5 6">
    <name type="scientific">Hortaea werneckii</name>
    <name type="common">Black yeast</name>
    <name type="synonym">Cladosporium werneckii</name>
    <dbReference type="NCBI Taxonomy" id="91943"/>
    <lineage>
        <taxon>Eukaryota</taxon>
        <taxon>Fungi</taxon>
        <taxon>Dikarya</taxon>
        <taxon>Ascomycota</taxon>
        <taxon>Pezizomycotina</taxon>
        <taxon>Dothideomycetes</taxon>
        <taxon>Dothideomycetidae</taxon>
        <taxon>Mycosphaerellales</taxon>
        <taxon>Teratosphaeriaceae</taxon>
        <taxon>Hortaea</taxon>
    </lineage>
</organism>
<dbReference type="VEuPathDB" id="FungiDB:BTJ68_05823"/>
<dbReference type="Pfam" id="PF02582">
    <property type="entry name" value="DUF155"/>
    <property type="match status" value="1"/>
</dbReference>
<evidence type="ECO:0000256" key="1">
    <source>
        <dbReference type="ARBA" id="ARBA00008306"/>
    </source>
</evidence>
<feature type="transmembrane region" description="Helical" evidence="3">
    <location>
        <begin position="717"/>
        <end position="738"/>
    </location>
</feature>
<feature type="region of interest" description="Disordered" evidence="2">
    <location>
        <begin position="204"/>
        <end position="249"/>
    </location>
</feature>